<evidence type="ECO:0000313" key="12">
    <source>
        <dbReference type="Proteomes" id="UP000579812"/>
    </source>
</evidence>
<dbReference type="GO" id="GO:0043410">
    <property type="term" value="P:positive regulation of MAPK cascade"/>
    <property type="evidence" value="ECO:0007669"/>
    <property type="project" value="TreeGrafter"/>
</dbReference>
<dbReference type="InterPro" id="IPR000033">
    <property type="entry name" value="LDLR_classB_rpt"/>
</dbReference>
<keyword evidence="9" id="KW-0812">Transmembrane</keyword>
<dbReference type="FunFam" id="2.120.10.30:FF:000241">
    <property type="entry name" value="Low-density lipoprotein receptor-related protein 6"/>
    <property type="match status" value="1"/>
</dbReference>
<keyword evidence="9" id="KW-0472">Membrane</keyword>
<comment type="caution">
    <text evidence="6">Lacks conserved residue(s) required for the propagation of feature annotation.</text>
</comment>
<feature type="disulfide bond" evidence="6">
    <location>
        <begin position="962"/>
        <end position="971"/>
    </location>
</feature>
<dbReference type="InterPro" id="IPR001881">
    <property type="entry name" value="EGF-like_Ca-bd_dom"/>
</dbReference>
<dbReference type="PANTHER" id="PTHR46513:SF5">
    <property type="entry name" value="PRO-EPIDERMAL GROWTH FACTOR"/>
    <property type="match status" value="1"/>
</dbReference>
<dbReference type="PROSITE" id="PS51120">
    <property type="entry name" value="LDLRB"/>
    <property type="match status" value="6"/>
</dbReference>
<feature type="repeat" description="LDL-receptor class B" evidence="7">
    <location>
        <begin position="50"/>
        <end position="91"/>
    </location>
</feature>
<gene>
    <name evidence="11" type="ORF">G5714_014179</name>
</gene>
<evidence type="ECO:0000256" key="7">
    <source>
        <dbReference type="PROSITE-ProRule" id="PRU00461"/>
    </source>
</evidence>
<evidence type="ECO:0000256" key="9">
    <source>
        <dbReference type="SAM" id="Phobius"/>
    </source>
</evidence>
<dbReference type="Proteomes" id="UP000579812">
    <property type="component" value="Unassembled WGS sequence"/>
</dbReference>
<dbReference type="FunFam" id="2.10.25.10:FF:000038">
    <property type="entry name" value="Fibrillin 2"/>
    <property type="match status" value="2"/>
</dbReference>
<dbReference type="PROSITE" id="PS00022">
    <property type="entry name" value="EGF_1"/>
    <property type="match status" value="1"/>
</dbReference>
<dbReference type="CDD" id="cd00054">
    <property type="entry name" value="EGF_CA"/>
    <property type="match status" value="2"/>
</dbReference>
<dbReference type="InterPro" id="IPR000152">
    <property type="entry name" value="EGF-type_Asp/Asn_hydroxyl_site"/>
</dbReference>
<dbReference type="FunFam" id="2.10.25.10:FF:000010">
    <property type="entry name" value="Pro-epidermal growth factor"/>
    <property type="match status" value="1"/>
</dbReference>
<dbReference type="Gene3D" id="2.10.25.10">
    <property type="entry name" value="Laminin"/>
    <property type="match status" value="7"/>
</dbReference>
<name>A0A7J6CC15_9TELE</name>
<evidence type="ECO:0000256" key="1">
    <source>
        <dbReference type="ARBA" id="ARBA00022536"/>
    </source>
</evidence>
<dbReference type="EMBL" id="JAAMOB010000014">
    <property type="protein sequence ID" value="KAF4104848.1"/>
    <property type="molecule type" value="Genomic_DNA"/>
</dbReference>
<dbReference type="InterPro" id="IPR050778">
    <property type="entry name" value="Cueball_EGF_LRP_Nidogen"/>
</dbReference>
<dbReference type="GO" id="GO:0008284">
    <property type="term" value="P:positive regulation of cell population proliferation"/>
    <property type="evidence" value="ECO:0007669"/>
    <property type="project" value="TreeGrafter"/>
</dbReference>
<feature type="transmembrane region" description="Helical" evidence="9">
    <location>
        <begin position="992"/>
        <end position="1015"/>
    </location>
</feature>
<keyword evidence="2" id="KW-0732">Signal</keyword>
<dbReference type="Pfam" id="PF00058">
    <property type="entry name" value="Ldl_recept_b"/>
    <property type="match status" value="4"/>
</dbReference>
<dbReference type="FunFam" id="2.120.10.30:FF:000036">
    <property type="entry name" value="Pro-epidermal growth factor"/>
    <property type="match status" value="1"/>
</dbReference>
<dbReference type="PROSITE" id="PS00010">
    <property type="entry name" value="ASX_HYDROXYL"/>
    <property type="match status" value="3"/>
</dbReference>
<dbReference type="Pfam" id="PF14670">
    <property type="entry name" value="FXa_inhibition"/>
    <property type="match status" value="2"/>
</dbReference>
<accession>A0A7J6CC15</accession>
<dbReference type="AlphaFoldDB" id="A0A7J6CC15"/>
<dbReference type="InterPro" id="IPR011042">
    <property type="entry name" value="6-blade_b-propeller_TolB-like"/>
</dbReference>
<keyword evidence="5" id="KW-0325">Glycoprotein</keyword>
<dbReference type="GO" id="GO:0060070">
    <property type="term" value="P:canonical Wnt signaling pathway"/>
    <property type="evidence" value="ECO:0007669"/>
    <property type="project" value="TreeGrafter"/>
</dbReference>
<keyword evidence="3" id="KW-0677">Repeat</keyword>
<evidence type="ECO:0000256" key="8">
    <source>
        <dbReference type="SAM" id="MobiDB-lite"/>
    </source>
</evidence>
<keyword evidence="4 6" id="KW-1015">Disulfide bond</keyword>
<feature type="repeat" description="LDL-receptor class B" evidence="7">
    <location>
        <begin position="485"/>
        <end position="527"/>
    </location>
</feature>
<feature type="region of interest" description="Disordered" evidence="8">
    <location>
        <begin position="239"/>
        <end position="260"/>
    </location>
</feature>
<dbReference type="GO" id="GO:0008083">
    <property type="term" value="F:growth factor activity"/>
    <property type="evidence" value="ECO:0007669"/>
    <property type="project" value="TreeGrafter"/>
</dbReference>
<dbReference type="GO" id="GO:0017147">
    <property type="term" value="F:Wnt-protein binding"/>
    <property type="evidence" value="ECO:0007669"/>
    <property type="project" value="TreeGrafter"/>
</dbReference>
<feature type="domain" description="EGF-like" evidence="10">
    <location>
        <begin position="864"/>
        <end position="902"/>
    </location>
</feature>
<dbReference type="Gene3D" id="2.120.10.30">
    <property type="entry name" value="TolB, C-terminal domain"/>
    <property type="match status" value="2"/>
</dbReference>
<dbReference type="Pfam" id="PF12947">
    <property type="entry name" value="EGF_3"/>
    <property type="match status" value="2"/>
</dbReference>
<keyword evidence="1 6" id="KW-0245">EGF-like domain</keyword>
<evidence type="ECO:0000256" key="3">
    <source>
        <dbReference type="ARBA" id="ARBA00022737"/>
    </source>
</evidence>
<dbReference type="InterPro" id="IPR024731">
    <property type="entry name" value="NELL2-like_EGF"/>
</dbReference>
<evidence type="ECO:0000256" key="5">
    <source>
        <dbReference type="ARBA" id="ARBA00023180"/>
    </source>
</evidence>
<evidence type="ECO:0000256" key="6">
    <source>
        <dbReference type="PROSITE-ProRule" id="PRU00076"/>
    </source>
</evidence>
<dbReference type="SMART" id="SM00181">
    <property type="entry name" value="EGF"/>
    <property type="match status" value="9"/>
</dbReference>
<dbReference type="SMART" id="SM00179">
    <property type="entry name" value="EGF_CA"/>
    <property type="match status" value="5"/>
</dbReference>
<dbReference type="SUPFAM" id="SSF57184">
    <property type="entry name" value="Growth factor receptor domain"/>
    <property type="match status" value="3"/>
</dbReference>
<dbReference type="InterPro" id="IPR009030">
    <property type="entry name" value="Growth_fac_rcpt_cys_sf"/>
</dbReference>
<sequence length="1131" mass="124427">MVIELQNPEPYLLLGLGNSIQRMNLDGGDQRRIVSRAGRSILLDFHLSEGTMFWADTQAGQISRAGLDGTHRQKLLSSVKGITGLAVDWIENAVLWSNAEKGMIQRIDTDGRNEKIVLRDLSQPRSVVVDPNERYIFWLSDGLTPSLQRSDLTGGKRATVLKSANRLKVLVIDHQDRRLFWVQQGQGGHTAMGSCNYDGNIINVFNQPFRSQSLRMTIFLDYVYLTDSKSKRITRVNKYTGGRGENVNSKRMPHPPADVKVVHPINQPVVEIPTPFTPGCNRHTGECVKVCSSHSDTGLCRCRDGFSFSKQGNYCEDINECALWNHGCSLGCENVPGSYFCTCPKGYLLLSDLKTCQETKPCVENGTVCDHACVHTAEGDVCVCPEGSVLNSDGRSCTGCLSADRGGCSQMCVTLYPGRWVCECQPGYQLQPDGKHCAAAGPPMYLLFANIVDIRQINADGKKSKTLLQEPRGSIIALDYDPVQKKVYFADKNLKRIERASLDGGFREMLFSTGLDAPEGLAVDWVHRKLYWTDRGLSSISRSGLNGVDREIFIDEDIQKPRGIALHPQAQKVYWTDMGSRPAVERSGLNRDMREVVVSTGLVSPSGLAVDHGSQRLYWCDLSRGVIESATLDGSDRHMLSENQVGRPFDVAVFENVLWASDWEGHMLYRLNMTTGRNPEHLRDVSIQPAALIVVHPLAKPGANVCLDENGGCAQICESRLGLAHCSCHLKHVLSADGKNCLPINTSFAESDDGKSSDRLRNKTLNDESTPLAMLYTERMVSDQNDCYSLRCDVNAQCTQKEGRAVCQCGTGFAGDGELCVDVDECKAGLADCSVSEAQCVNTAGGYFCQCKTGFSGDGHHCMDIDECRLDVHGCDVNAECLNAVGKYQCRCRPGFTGTGFSCHEEFKSASSWPSTGSPLDVTSPWQHNNAVQSCPSTHDSYCLYNGVCFYFPEMESYACNCVLGYMGERCQFSDLEWWELQQAEEEKRRNMAIAMCIVLLITLLSVAACITYCCGSKRHFGMCPSEDDVCDISMSEDSMTETTTAATQVYVILNASPCGDEKVLQVVGCPRTTICPSCSSNARDSFALEEAGKLQRDNCGQDVDHGVCLSGDMRTTDNLISLEDPQATPQ</sequence>
<keyword evidence="9" id="KW-1133">Transmembrane helix</keyword>
<dbReference type="InterPro" id="IPR018097">
    <property type="entry name" value="EGF_Ca-bd_CS"/>
</dbReference>
<comment type="caution">
    <text evidence="11">The sequence shown here is derived from an EMBL/GenBank/DDBJ whole genome shotgun (WGS) entry which is preliminary data.</text>
</comment>
<dbReference type="Pfam" id="PF07645">
    <property type="entry name" value="EGF_CA"/>
    <property type="match status" value="1"/>
</dbReference>
<evidence type="ECO:0000256" key="4">
    <source>
        <dbReference type="ARBA" id="ARBA00023157"/>
    </source>
</evidence>
<dbReference type="GO" id="GO:0042813">
    <property type="term" value="F:Wnt receptor activity"/>
    <property type="evidence" value="ECO:0007669"/>
    <property type="project" value="TreeGrafter"/>
</dbReference>
<feature type="repeat" description="LDL-receptor class B" evidence="7">
    <location>
        <begin position="571"/>
        <end position="614"/>
    </location>
</feature>
<dbReference type="PANTHER" id="PTHR46513">
    <property type="entry name" value="VITELLOGENIN RECEPTOR-LIKE PROTEIN-RELATED-RELATED"/>
    <property type="match status" value="1"/>
</dbReference>
<feature type="repeat" description="LDL-receptor class B" evidence="7">
    <location>
        <begin position="615"/>
        <end position="657"/>
    </location>
</feature>
<organism evidence="11 12">
    <name type="scientific">Onychostoma macrolepis</name>
    <dbReference type="NCBI Taxonomy" id="369639"/>
    <lineage>
        <taxon>Eukaryota</taxon>
        <taxon>Metazoa</taxon>
        <taxon>Chordata</taxon>
        <taxon>Craniata</taxon>
        <taxon>Vertebrata</taxon>
        <taxon>Euteleostomi</taxon>
        <taxon>Actinopterygii</taxon>
        <taxon>Neopterygii</taxon>
        <taxon>Teleostei</taxon>
        <taxon>Ostariophysi</taxon>
        <taxon>Cypriniformes</taxon>
        <taxon>Cyprinidae</taxon>
        <taxon>Acrossocheilinae</taxon>
        <taxon>Onychostoma</taxon>
    </lineage>
</organism>
<protein>
    <recommendedName>
        <fullName evidence="10">EGF-like domain-containing protein</fullName>
    </recommendedName>
</protein>
<feature type="domain" description="EGF-like" evidence="10">
    <location>
        <begin position="783"/>
        <end position="821"/>
    </location>
</feature>
<feature type="repeat" description="LDL-receptor class B" evidence="7">
    <location>
        <begin position="528"/>
        <end position="570"/>
    </location>
</feature>
<feature type="repeat" description="LDL-receptor class B" evidence="7">
    <location>
        <begin position="92"/>
        <end position="133"/>
    </location>
</feature>
<keyword evidence="12" id="KW-1185">Reference proteome</keyword>
<dbReference type="PROSITE" id="PS01186">
    <property type="entry name" value="EGF_2"/>
    <property type="match status" value="4"/>
</dbReference>
<dbReference type="SUPFAM" id="SSF57196">
    <property type="entry name" value="EGF/Laminin"/>
    <property type="match status" value="1"/>
</dbReference>
<dbReference type="SUPFAM" id="SSF63825">
    <property type="entry name" value="YWTD domain"/>
    <property type="match status" value="2"/>
</dbReference>
<dbReference type="SMART" id="SM00135">
    <property type="entry name" value="LY"/>
    <property type="match status" value="9"/>
</dbReference>
<feature type="domain" description="EGF-like" evidence="10">
    <location>
        <begin position="931"/>
        <end position="972"/>
    </location>
</feature>
<feature type="domain" description="EGF-like" evidence="10">
    <location>
        <begin position="822"/>
        <end position="863"/>
    </location>
</feature>
<dbReference type="GO" id="GO:0030855">
    <property type="term" value="P:epithelial cell differentiation"/>
    <property type="evidence" value="ECO:0007669"/>
    <property type="project" value="UniProtKB-ARBA"/>
</dbReference>
<evidence type="ECO:0000259" key="10">
    <source>
        <dbReference type="PROSITE" id="PS50026"/>
    </source>
</evidence>
<feature type="disulfide bond" evidence="6">
    <location>
        <begin position="943"/>
        <end position="960"/>
    </location>
</feature>
<dbReference type="GO" id="GO:0005509">
    <property type="term" value="F:calcium ion binding"/>
    <property type="evidence" value="ECO:0007669"/>
    <property type="project" value="InterPro"/>
</dbReference>
<dbReference type="GO" id="GO:0005886">
    <property type="term" value="C:plasma membrane"/>
    <property type="evidence" value="ECO:0007669"/>
    <property type="project" value="TreeGrafter"/>
</dbReference>
<evidence type="ECO:0000256" key="2">
    <source>
        <dbReference type="ARBA" id="ARBA00022729"/>
    </source>
</evidence>
<dbReference type="InterPro" id="IPR049883">
    <property type="entry name" value="NOTCH1_EGF-like"/>
</dbReference>
<dbReference type="PROSITE" id="PS50026">
    <property type="entry name" value="EGF_3"/>
    <property type="match status" value="4"/>
</dbReference>
<dbReference type="GO" id="GO:0007173">
    <property type="term" value="P:epidermal growth factor receptor signaling pathway"/>
    <property type="evidence" value="ECO:0007669"/>
    <property type="project" value="TreeGrafter"/>
</dbReference>
<reference evidence="11 12" key="1">
    <citation type="submission" date="2020-04" db="EMBL/GenBank/DDBJ databases">
        <title>Chromosome-level genome assembly of a cyprinid fish Onychostoma macrolepis by integration of Nanopore Sequencing, Bionano and Hi-C technology.</title>
        <authorList>
            <person name="Wang D."/>
        </authorList>
    </citation>
    <scope>NUCLEOTIDE SEQUENCE [LARGE SCALE GENOMIC DNA]</scope>
    <source>
        <strain evidence="11">SWU-2019</strain>
        <tissue evidence="11">Muscle</tissue>
    </source>
</reference>
<proteinExistence type="predicted"/>
<dbReference type="FunFam" id="2.10.25.10:FF:000219">
    <property type="entry name" value="Pro-epidermal growth factor"/>
    <property type="match status" value="1"/>
</dbReference>
<dbReference type="PROSITE" id="PS01187">
    <property type="entry name" value="EGF_CA"/>
    <property type="match status" value="2"/>
</dbReference>
<evidence type="ECO:0000313" key="11">
    <source>
        <dbReference type="EMBL" id="KAF4104848.1"/>
    </source>
</evidence>
<dbReference type="InterPro" id="IPR000742">
    <property type="entry name" value="EGF"/>
</dbReference>